<evidence type="ECO:0000313" key="1">
    <source>
        <dbReference type="EMBL" id="MFC0683081.1"/>
    </source>
</evidence>
<comment type="caution">
    <text evidence="1">The sequence shown here is derived from an EMBL/GenBank/DDBJ whole genome shotgun (WGS) entry which is preliminary data.</text>
</comment>
<organism evidence="1 2">
    <name type="scientific">Novosphingobium clariflavum</name>
    <dbReference type="NCBI Taxonomy" id="2029884"/>
    <lineage>
        <taxon>Bacteria</taxon>
        <taxon>Pseudomonadati</taxon>
        <taxon>Pseudomonadota</taxon>
        <taxon>Alphaproteobacteria</taxon>
        <taxon>Sphingomonadales</taxon>
        <taxon>Sphingomonadaceae</taxon>
        <taxon>Novosphingobium</taxon>
    </lineage>
</organism>
<dbReference type="Proteomes" id="UP001589858">
    <property type="component" value="Unassembled WGS sequence"/>
</dbReference>
<protein>
    <recommendedName>
        <fullName evidence="3">Phage tail protein</fullName>
    </recommendedName>
</protein>
<keyword evidence="2" id="KW-1185">Reference proteome</keyword>
<dbReference type="RefSeq" id="WP_267220754.1">
    <property type="nucleotide sequence ID" value="NZ_JAPCWC010000008.1"/>
</dbReference>
<proteinExistence type="predicted"/>
<dbReference type="EMBL" id="JBHLTM010000003">
    <property type="protein sequence ID" value="MFC0683081.1"/>
    <property type="molecule type" value="Genomic_DNA"/>
</dbReference>
<name>A0ABV6S1H8_9SPHN</name>
<accession>A0ABV6S1H8</accession>
<evidence type="ECO:0008006" key="3">
    <source>
        <dbReference type="Google" id="ProtNLM"/>
    </source>
</evidence>
<reference evidence="1 2" key="1">
    <citation type="submission" date="2024-09" db="EMBL/GenBank/DDBJ databases">
        <authorList>
            <person name="Sun Q."/>
            <person name="Mori K."/>
        </authorList>
    </citation>
    <scope>NUCLEOTIDE SEQUENCE [LARGE SCALE GENOMIC DNA]</scope>
    <source>
        <strain evidence="1 2">CICC 11035S</strain>
    </source>
</reference>
<sequence length="220" mass="23812">MTVIRADFDLSVLQRAARAFGTEQMPFAEALALTRLAKGVSAEESRAVVDTFDNPTPFTQKAFTVRAATKAVPIAYVSAKDIAAQYLAPYVFGGERSLGAKRTMLVPKASGTNQYGNLPRNKLKTLKGKPNVFVGTVATKGGQQIAGVWQRPSASAGRGKRNSGRAAQSGLKLLIRFSDTTEAPKHLPFFERARAYVARHAADEFRAALRQALASSRRRS</sequence>
<gene>
    <name evidence="1" type="ORF">ACFFF8_00570</name>
</gene>
<evidence type="ECO:0000313" key="2">
    <source>
        <dbReference type="Proteomes" id="UP001589858"/>
    </source>
</evidence>